<keyword evidence="2" id="KW-1185">Reference proteome</keyword>
<sequence>MAASTASTVDLPRSLSSIDLLTVNAHSTIASFSTHLPSSPIDTRVWDKNPGWVGVARRPVSLFDGRAVQTTLQVNGVSIGSDNADAIVNSGTVYMVLVDAVTAADFASIPG</sequence>
<dbReference type="EMBL" id="FQNC01000060">
    <property type="protein sequence ID" value="SGY90727.1"/>
    <property type="molecule type" value="Genomic_DNA"/>
</dbReference>
<dbReference type="Proteomes" id="UP000249464">
    <property type="component" value="Unassembled WGS sequence"/>
</dbReference>
<protein>
    <submittedName>
        <fullName evidence="1">BQ5605_C039g11824 protein</fullName>
    </submittedName>
</protein>
<reference evidence="1 2" key="1">
    <citation type="submission" date="2016-11" db="EMBL/GenBank/DDBJ databases">
        <authorList>
            <person name="Jaros S."/>
            <person name="Januszkiewicz K."/>
            <person name="Wedrychowicz H."/>
        </authorList>
    </citation>
    <scope>NUCLEOTIDE SEQUENCE [LARGE SCALE GENOMIC DNA]</scope>
</reference>
<organism evidence="1 2">
    <name type="scientific">Microbotryum silenes-dioicae</name>
    <dbReference type="NCBI Taxonomy" id="796604"/>
    <lineage>
        <taxon>Eukaryota</taxon>
        <taxon>Fungi</taxon>
        <taxon>Dikarya</taxon>
        <taxon>Basidiomycota</taxon>
        <taxon>Pucciniomycotina</taxon>
        <taxon>Microbotryomycetes</taxon>
        <taxon>Microbotryales</taxon>
        <taxon>Microbotryaceae</taxon>
        <taxon>Microbotryum</taxon>
    </lineage>
</organism>
<evidence type="ECO:0000313" key="2">
    <source>
        <dbReference type="Proteomes" id="UP000249464"/>
    </source>
</evidence>
<accession>A0A2X0PFU4</accession>
<proteinExistence type="predicted"/>
<evidence type="ECO:0000313" key="1">
    <source>
        <dbReference type="EMBL" id="SGY90727.1"/>
    </source>
</evidence>
<dbReference type="AlphaFoldDB" id="A0A2X0PFU4"/>
<name>A0A2X0PFU4_9BASI</name>
<gene>
    <name evidence="1" type="primary">BQ5605_C039g11824</name>
    <name evidence="1" type="ORF">BQ5605_C039G11824</name>
</gene>